<dbReference type="STRING" id="1611254.A0A2G5TH54"/>
<evidence type="ECO:0000256" key="3">
    <source>
        <dbReference type="ARBA" id="ARBA00013190"/>
    </source>
</evidence>
<dbReference type="EMBL" id="PDUG01000005">
    <property type="protein sequence ID" value="PIC26609.1"/>
    <property type="molecule type" value="Genomic_DNA"/>
</dbReference>
<dbReference type="GO" id="GO:0008270">
    <property type="term" value="F:zinc ion binding"/>
    <property type="evidence" value="ECO:0007669"/>
    <property type="project" value="InterPro"/>
</dbReference>
<evidence type="ECO:0000259" key="9">
    <source>
        <dbReference type="SMART" id="SM00829"/>
    </source>
</evidence>
<sequence>MSAFNHVVFCVSMSSTHRALIFDDFKGPLEVRQLPIPEPQDDEILIKINYSGICHSDLHAWNGDFDYATIHPLIGGHEGAGVVVKTGEKVKDWNVGEPAGVKLINSNCFNCEYCKTGNEPLCNKISNNGFDRHGTFQEYVTTRAIDAIRIPKDLNLASAAPVLCGGVTAYKALKEANVKPGQIVAITGAGGGLGSFGIQYARAMGLRVIAIDHSEKKDHCLSLGAEWFVDAFNTENLTDHIKNITNGGPYGIVNFAAAKKPMEQAFEYIRKRGTIVLVGFPKDSKILIDTTPLIFNAITVKGSIIGSRLDTEEALEFVARGAVKVPLEMVKLEDVSKIYKKMEDGKINSRVVVDFSL</sequence>
<dbReference type="OrthoDB" id="1879366at2759"/>
<dbReference type="Proteomes" id="UP000230233">
    <property type="component" value="Chromosome V"/>
</dbReference>
<evidence type="ECO:0000256" key="6">
    <source>
        <dbReference type="ARBA" id="ARBA00023002"/>
    </source>
</evidence>
<evidence type="ECO:0000256" key="2">
    <source>
        <dbReference type="ARBA" id="ARBA00008072"/>
    </source>
</evidence>
<comment type="caution">
    <text evidence="10">The sequence shown here is derived from an EMBL/GenBank/DDBJ whole genome shotgun (WGS) entry which is preliminary data.</text>
</comment>
<dbReference type="AlphaFoldDB" id="A0A2G5TH54"/>
<dbReference type="InterPro" id="IPR011032">
    <property type="entry name" value="GroES-like_sf"/>
</dbReference>
<evidence type="ECO:0000313" key="10">
    <source>
        <dbReference type="EMBL" id="PIC26609.1"/>
    </source>
</evidence>
<dbReference type="SMART" id="SM00829">
    <property type="entry name" value="PKS_ER"/>
    <property type="match status" value="1"/>
</dbReference>
<comment type="cofactor">
    <cofactor evidence="1 8">
        <name>Zn(2+)</name>
        <dbReference type="ChEBI" id="CHEBI:29105"/>
    </cofactor>
</comment>
<evidence type="ECO:0000256" key="8">
    <source>
        <dbReference type="RuleBase" id="RU361277"/>
    </source>
</evidence>
<dbReference type="Gene3D" id="3.90.180.10">
    <property type="entry name" value="Medium-chain alcohol dehydrogenases, catalytic domain"/>
    <property type="match status" value="1"/>
</dbReference>
<keyword evidence="7" id="KW-0520">NAD</keyword>
<dbReference type="Gene3D" id="3.40.50.720">
    <property type="entry name" value="NAD(P)-binding Rossmann-like Domain"/>
    <property type="match status" value="1"/>
</dbReference>
<evidence type="ECO:0000256" key="5">
    <source>
        <dbReference type="ARBA" id="ARBA00022833"/>
    </source>
</evidence>
<proteinExistence type="inferred from homology"/>
<dbReference type="PANTHER" id="PTHR42940:SF3">
    <property type="entry name" value="ALCOHOL DEHYDROGENASE 1-RELATED"/>
    <property type="match status" value="1"/>
</dbReference>
<dbReference type="Pfam" id="PF08240">
    <property type="entry name" value="ADH_N"/>
    <property type="match status" value="1"/>
</dbReference>
<dbReference type="SUPFAM" id="SSF50129">
    <property type="entry name" value="GroES-like"/>
    <property type="match status" value="1"/>
</dbReference>
<organism evidence="10 11">
    <name type="scientific">Caenorhabditis nigoni</name>
    <dbReference type="NCBI Taxonomy" id="1611254"/>
    <lineage>
        <taxon>Eukaryota</taxon>
        <taxon>Metazoa</taxon>
        <taxon>Ecdysozoa</taxon>
        <taxon>Nematoda</taxon>
        <taxon>Chromadorea</taxon>
        <taxon>Rhabditida</taxon>
        <taxon>Rhabditina</taxon>
        <taxon>Rhabditomorpha</taxon>
        <taxon>Rhabditoidea</taxon>
        <taxon>Rhabditidae</taxon>
        <taxon>Peloderinae</taxon>
        <taxon>Caenorhabditis</taxon>
    </lineage>
</organism>
<name>A0A2G5TH54_9PELO</name>
<dbReference type="SUPFAM" id="SSF51735">
    <property type="entry name" value="NAD(P)-binding Rossmann-fold domains"/>
    <property type="match status" value="1"/>
</dbReference>
<evidence type="ECO:0000256" key="7">
    <source>
        <dbReference type="ARBA" id="ARBA00023027"/>
    </source>
</evidence>
<protein>
    <recommendedName>
        <fullName evidence="3">alcohol dehydrogenase</fullName>
        <ecNumber evidence="3">1.1.1.1</ecNumber>
    </recommendedName>
</protein>
<evidence type="ECO:0000256" key="1">
    <source>
        <dbReference type="ARBA" id="ARBA00001947"/>
    </source>
</evidence>
<keyword evidence="5 8" id="KW-0862">Zinc</keyword>
<evidence type="ECO:0000313" key="11">
    <source>
        <dbReference type="Proteomes" id="UP000230233"/>
    </source>
</evidence>
<dbReference type="PANTHER" id="PTHR42940">
    <property type="entry name" value="ALCOHOL DEHYDROGENASE 1-RELATED"/>
    <property type="match status" value="1"/>
</dbReference>
<accession>A0A2G5TH54</accession>
<dbReference type="InterPro" id="IPR013154">
    <property type="entry name" value="ADH-like_N"/>
</dbReference>
<gene>
    <name evidence="10" type="primary">Cnig_chr_V.g19132</name>
    <name evidence="10" type="ORF">B9Z55_019132</name>
</gene>
<evidence type="ECO:0000256" key="4">
    <source>
        <dbReference type="ARBA" id="ARBA00022723"/>
    </source>
</evidence>
<dbReference type="GO" id="GO:0004022">
    <property type="term" value="F:alcohol dehydrogenase (NAD+) activity"/>
    <property type="evidence" value="ECO:0007669"/>
    <property type="project" value="UniProtKB-EC"/>
</dbReference>
<dbReference type="FunFam" id="3.40.50.720:FF:000039">
    <property type="entry name" value="Alcohol dehydrogenase AdhP"/>
    <property type="match status" value="1"/>
</dbReference>
<dbReference type="EC" id="1.1.1.1" evidence="3"/>
<dbReference type="GO" id="GO:0005737">
    <property type="term" value="C:cytoplasm"/>
    <property type="evidence" value="ECO:0007669"/>
    <property type="project" value="TreeGrafter"/>
</dbReference>
<dbReference type="PROSITE" id="PS00059">
    <property type="entry name" value="ADH_ZINC"/>
    <property type="match status" value="1"/>
</dbReference>
<comment type="similarity">
    <text evidence="2 8">Belongs to the zinc-containing alcohol dehydrogenase family.</text>
</comment>
<dbReference type="InterPro" id="IPR036291">
    <property type="entry name" value="NAD(P)-bd_dom_sf"/>
</dbReference>
<dbReference type="FunFam" id="3.90.180.10:FF:000092">
    <property type="entry name" value="Protein CBG23238"/>
    <property type="match status" value="1"/>
</dbReference>
<keyword evidence="4 8" id="KW-0479">Metal-binding</keyword>
<feature type="domain" description="Enoyl reductase (ER)" evidence="9">
    <location>
        <begin position="27"/>
        <end position="353"/>
    </location>
</feature>
<dbReference type="InterPro" id="IPR013149">
    <property type="entry name" value="ADH-like_C"/>
</dbReference>
<dbReference type="InterPro" id="IPR020843">
    <property type="entry name" value="ER"/>
</dbReference>
<reference evidence="11" key="1">
    <citation type="submission" date="2017-10" db="EMBL/GenBank/DDBJ databases">
        <title>Rapid genome shrinkage in a self-fertile nematode reveals novel sperm competition proteins.</title>
        <authorList>
            <person name="Yin D."/>
            <person name="Schwarz E.M."/>
            <person name="Thomas C.G."/>
            <person name="Felde R.L."/>
            <person name="Korf I.F."/>
            <person name="Cutter A.D."/>
            <person name="Schartner C.M."/>
            <person name="Ralston E.J."/>
            <person name="Meyer B.J."/>
            <person name="Haag E.S."/>
        </authorList>
    </citation>
    <scope>NUCLEOTIDE SEQUENCE [LARGE SCALE GENOMIC DNA]</scope>
    <source>
        <strain evidence="11">JU1422</strain>
    </source>
</reference>
<dbReference type="InterPro" id="IPR002328">
    <property type="entry name" value="ADH_Zn_CS"/>
</dbReference>
<keyword evidence="6" id="KW-0560">Oxidoreductase</keyword>
<keyword evidence="11" id="KW-1185">Reference proteome</keyword>
<dbReference type="Pfam" id="PF00107">
    <property type="entry name" value="ADH_zinc_N"/>
    <property type="match status" value="1"/>
</dbReference>
<dbReference type="CDD" id="cd08297">
    <property type="entry name" value="CAD3"/>
    <property type="match status" value="1"/>
</dbReference>